<comment type="caution">
    <text evidence="1">The sequence shown here is derived from an EMBL/GenBank/DDBJ whole genome shotgun (WGS) entry which is preliminary data.</text>
</comment>
<reference evidence="1 2" key="1">
    <citation type="journal article" date="2018" name="Front. Plant Sci.">
        <title>Red Clover (Trifolium pratense) and Zigzag Clover (T. medium) - A Picture of Genomic Similarities and Differences.</title>
        <authorList>
            <person name="Dluhosova J."/>
            <person name="Istvanek J."/>
            <person name="Nedelnik J."/>
            <person name="Repkova J."/>
        </authorList>
    </citation>
    <scope>NUCLEOTIDE SEQUENCE [LARGE SCALE GENOMIC DNA]</scope>
    <source>
        <strain evidence="2">cv. 10/8</strain>
        <tissue evidence="1">Leaf</tissue>
    </source>
</reference>
<dbReference type="Proteomes" id="UP000265520">
    <property type="component" value="Unassembled WGS sequence"/>
</dbReference>
<evidence type="ECO:0000313" key="2">
    <source>
        <dbReference type="Proteomes" id="UP000265520"/>
    </source>
</evidence>
<dbReference type="AlphaFoldDB" id="A0A392SHZ9"/>
<organism evidence="1 2">
    <name type="scientific">Trifolium medium</name>
    <dbReference type="NCBI Taxonomy" id="97028"/>
    <lineage>
        <taxon>Eukaryota</taxon>
        <taxon>Viridiplantae</taxon>
        <taxon>Streptophyta</taxon>
        <taxon>Embryophyta</taxon>
        <taxon>Tracheophyta</taxon>
        <taxon>Spermatophyta</taxon>
        <taxon>Magnoliopsida</taxon>
        <taxon>eudicotyledons</taxon>
        <taxon>Gunneridae</taxon>
        <taxon>Pentapetalae</taxon>
        <taxon>rosids</taxon>
        <taxon>fabids</taxon>
        <taxon>Fabales</taxon>
        <taxon>Fabaceae</taxon>
        <taxon>Papilionoideae</taxon>
        <taxon>50 kb inversion clade</taxon>
        <taxon>NPAAA clade</taxon>
        <taxon>Hologalegina</taxon>
        <taxon>IRL clade</taxon>
        <taxon>Trifolieae</taxon>
        <taxon>Trifolium</taxon>
    </lineage>
</organism>
<keyword evidence="2" id="KW-1185">Reference proteome</keyword>
<dbReference type="EMBL" id="LXQA010381380">
    <property type="protein sequence ID" value="MCI48082.1"/>
    <property type="molecule type" value="Genomic_DNA"/>
</dbReference>
<feature type="non-terminal residue" evidence="1">
    <location>
        <position position="37"/>
    </location>
</feature>
<sequence>MMPANVANASAIYVFALPAIILNNQSIQQRLSEQTPI</sequence>
<proteinExistence type="predicted"/>
<protein>
    <submittedName>
        <fullName evidence="1">Uncharacterized protein</fullName>
    </submittedName>
</protein>
<accession>A0A392SHZ9</accession>
<name>A0A392SHZ9_9FABA</name>
<evidence type="ECO:0000313" key="1">
    <source>
        <dbReference type="EMBL" id="MCI48082.1"/>
    </source>
</evidence>